<dbReference type="EMBL" id="LPVY01000024">
    <property type="protein sequence ID" value="KZB61093.1"/>
    <property type="molecule type" value="Genomic_DNA"/>
</dbReference>
<dbReference type="Pfam" id="PF19300">
    <property type="entry name" value="BPD_transp_1_N"/>
    <property type="match status" value="1"/>
</dbReference>
<dbReference type="RefSeq" id="WP_062953357.1">
    <property type="nucleotide sequence ID" value="NZ_CP136684.1"/>
</dbReference>
<feature type="transmembrane region" description="Helical" evidence="7">
    <location>
        <begin position="100"/>
        <end position="121"/>
    </location>
</feature>
<dbReference type="Pfam" id="PF00528">
    <property type="entry name" value="BPD_transp_1"/>
    <property type="match status" value="1"/>
</dbReference>
<feature type="transmembrane region" description="Helical" evidence="7">
    <location>
        <begin position="274"/>
        <end position="300"/>
    </location>
</feature>
<evidence type="ECO:0000259" key="8">
    <source>
        <dbReference type="PROSITE" id="PS50928"/>
    </source>
</evidence>
<evidence type="ECO:0000313" key="10">
    <source>
        <dbReference type="Proteomes" id="UP000076335"/>
    </source>
</evidence>
<evidence type="ECO:0000256" key="4">
    <source>
        <dbReference type="ARBA" id="ARBA00022692"/>
    </source>
</evidence>
<dbReference type="GO" id="GO:0005886">
    <property type="term" value="C:plasma membrane"/>
    <property type="evidence" value="ECO:0007669"/>
    <property type="project" value="UniProtKB-SubCell"/>
</dbReference>
<keyword evidence="5 7" id="KW-1133">Transmembrane helix</keyword>
<feature type="transmembrane region" description="Helical" evidence="7">
    <location>
        <begin position="171"/>
        <end position="190"/>
    </location>
</feature>
<dbReference type="InterPro" id="IPR045621">
    <property type="entry name" value="BPD_transp_1_N"/>
</dbReference>
<protein>
    <submittedName>
        <fullName evidence="9">Oligopeptide transporter permease</fullName>
    </submittedName>
</protein>
<dbReference type="SUPFAM" id="SSF161098">
    <property type="entry name" value="MetI-like"/>
    <property type="match status" value="1"/>
</dbReference>
<evidence type="ECO:0000256" key="6">
    <source>
        <dbReference type="ARBA" id="ARBA00023136"/>
    </source>
</evidence>
<name>A0A154L0V2_9PROT</name>
<proteinExistence type="inferred from homology"/>
<dbReference type="Gene3D" id="1.10.3720.10">
    <property type="entry name" value="MetI-like"/>
    <property type="match status" value="1"/>
</dbReference>
<dbReference type="AlphaFoldDB" id="A0A154L0V2"/>
<feature type="transmembrane region" description="Helical" evidence="7">
    <location>
        <begin position="232"/>
        <end position="254"/>
    </location>
</feature>
<dbReference type="InterPro" id="IPR035906">
    <property type="entry name" value="MetI-like_sf"/>
</dbReference>
<dbReference type="Proteomes" id="UP000076335">
    <property type="component" value="Unassembled WGS sequence"/>
</dbReference>
<evidence type="ECO:0000256" key="1">
    <source>
        <dbReference type="ARBA" id="ARBA00004651"/>
    </source>
</evidence>
<sequence length="307" mass="33303">MLSYAIRRLMIAIPTLFIVITVAFFMMRIAPGGPFDQERALPPEIEKNIKAAYDLDKPLIEQYTIYIGKILRGDFGPSIKIRDFSVAELIMAGAPASMQLGLSAIFLALIFGVGFGTYAALRQNSAVDFVVMGVAMVGIAIPNFVMAPLLSLVFGLYLSILPTAGWGDGGIEYKILPIIALALPQIAYIARLTRGSMVEVLHSNYIRTARAKGLREKLVVNRHAIKGALLPVVSYLGPATAAVMTGSVVIETIFGVPGIGTYFVKAALNRDYPLVMGVVIVYAVMIIFLNFLVDTVYGLLDPKLKSR</sequence>
<comment type="similarity">
    <text evidence="7">Belongs to the binding-protein-dependent transport system permease family.</text>
</comment>
<feature type="transmembrane region" description="Helical" evidence="7">
    <location>
        <begin position="9"/>
        <end position="30"/>
    </location>
</feature>
<keyword evidence="3" id="KW-1003">Cell membrane</keyword>
<reference evidence="9 10" key="1">
    <citation type="submission" date="2015-12" db="EMBL/GenBank/DDBJ databases">
        <title>Genome sequence of Thalassospira lucentensis MCCC 1A02072.</title>
        <authorList>
            <person name="Lu L."/>
            <person name="Lai Q."/>
            <person name="Shao Z."/>
            <person name="Qian P."/>
        </authorList>
    </citation>
    <scope>NUCLEOTIDE SEQUENCE [LARGE SCALE GENOMIC DNA]</scope>
    <source>
        <strain evidence="9 10">MCCC 1A02072</strain>
    </source>
</reference>
<dbReference type="PANTHER" id="PTHR43163">
    <property type="entry name" value="DIPEPTIDE TRANSPORT SYSTEM PERMEASE PROTEIN DPPB-RELATED"/>
    <property type="match status" value="1"/>
</dbReference>
<keyword evidence="2 7" id="KW-0813">Transport</keyword>
<keyword evidence="4 7" id="KW-0812">Transmembrane</keyword>
<evidence type="ECO:0000313" key="9">
    <source>
        <dbReference type="EMBL" id="KZB61093.1"/>
    </source>
</evidence>
<evidence type="ECO:0000256" key="7">
    <source>
        <dbReference type="RuleBase" id="RU363032"/>
    </source>
</evidence>
<feature type="domain" description="ABC transmembrane type-1" evidence="8">
    <location>
        <begin position="94"/>
        <end position="293"/>
    </location>
</feature>
<dbReference type="GO" id="GO:0055085">
    <property type="term" value="P:transmembrane transport"/>
    <property type="evidence" value="ECO:0007669"/>
    <property type="project" value="InterPro"/>
</dbReference>
<comment type="subcellular location">
    <subcellularLocation>
        <location evidence="1 7">Cell membrane</location>
        <topology evidence="1 7">Multi-pass membrane protein</topology>
    </subcellularLocation>
</comment>
<gene>
    <name evidence="9" type="primary">oppB</name>
    <name evidence="9" type="ORF">AUP42_07390</name>
</gene>
<dbReference type="InterPro" id="IPR000515">
    <property type="entry name" value="MetI-like"/>
</dbReference>
<feature type="transmembrane region" description="Helical" evidence="7">
    <location>
        <begin position="133"/>
        <end position="159"/>
    </location>
</feature>
<organism evidence="9 10">
    <name type="scientific">Thalassospira lucentensis</name>
    <dbReference type="NCBI Taxonomy" id="168935"/>
    <lineage>
        <taxon>Bacteria</taxon>
        <taxon>Pseudomonadati</taxon>
        <taxon>Pseudomonadota</taxon>
        <taxon>Alphaproteobacteria</taxon>
        <taxon>Rhodospirillales</taxon>
        <taxon>Thalassospiraceae</taxon>
        <taxon>Thalassospira</taxon>
    </lineage>
</organism>
<accession>A0A154L0V2</accession>
<evidence type="ECO:0000256" key="5">
    <source>
        <dbReference type="ARBA" id="ARBA00022989"/>
    </source>
</evidence>
<comment type="caution">
    <text evidence="9">The sequence shown here is derived from an EMBL/GenBank/DDBJ whole genome shotgun (WGS) entry which is preliminary data.</text>
</comment>
<dbReference type="NCBIfam" id="NF007008">
    <property type="entry name" value="PRK09471.1"/>
    <property type="match status" value="1"/>
</dbReference>
<dbReference type="PANTHER" id="PTHR43163:SF6">
    <property type="entry name" value="DIPEPTIDE TRANSPORT SYSTEM PERMEASE PROTEIN DPPB-RELATED"/>
    <property type="match status" value="1"/>
</dbReference>
<dbReference type="OrthoDB" id="7834831at2"/>
<dbReference type="PROSITE" id="PS50928">
    <property type="entry name" value="ABC_TM1"/>
    <property type="match status" value="1"/>
</dbReference>
<keyword evidence="6 7" id="KW-0472">Membrane</keyword>
<evidence type="ECO:0000256" key="2">
    <source>
        <dbReference type="ARBA" id="ARBA00022448"/>
    </source>
</evidence>
<evidence type="ECO:0000256" key="3">
    <source>
        <dbReference type="ARBA" id="ARBA00022475"/>
    </source>
</evidence>